<dbReference type="GO" id="GO:0003700">
    <property type="term" value="F:DNA-binding transcription factor activity"/>
    <property type="evidence" value="ECO:0007669"/>
    <property type="project" value="TreeGrafter"/>
</dbReference>
<keyword evidence="7" id="KW-1185">Reference proteome</keyword>
<dbReference type="PANTHER" id="PTHR30055">
    <property type="entry name" value="HTH-TYPE TRANSCRIPTIONAL REGULATOR RUTR"/>
    <property type="match status" value="1"/>
</dbReference>
<dbReference type="Proteomes" id="UP000253303">
    <property type="component" value="Unassembled WGS sequence"/>
</dbReference>
<feature type="domain" description="HTH tetR-type" evidence="5">
    <location>
        <begin position="40"/>
        <end position="100"/>
    </location>
</feature>
<dbReference type="PANTHER" id="PTHR30055:SF234">
    <property type="entry name" value="HTH-TYPE TRANSCRIPTIONAL REGULATOR BETI"/>
    <property type="match status" value="1"/>
</dbReference>
<dbReference type="PROSITE" id="PS50977">
    <property type="entry name" value="HTH_TETR_2"/>
    <property type="match status" value="1"/>
</dbReference>
<accession>A0A366M7D7</accession>
<dbReference type="InterPro" id="IPR009057">
    <property type="entry name" value="Homeodomain-like_sf"/>
</dbReference>
<dbReference type="AlphaFoldDB" id="A0A366M7D7"/>
<evidence type="ECO:0000256" key="4">
    <source>
        <dbReference type="PROSITE-ProRule" id="PRU00335"/>
    </source>
</evidence>
<sequence length="233" mass="24830">MPFTVIFIRPSFVDDVNIALTSSTRYVDDVNREGIGKVPDDTRSRLIDSALTLLRSEGLEAVTLRAVGDLTGLSRTAPYRHFADKNALLAALAAQIISDLTAYVSEAVLREQGSQARLHAFYTGYVDYAVTHKEEYRLVFAPEFLAGTHAELEAAIDAVMTTFGVQPPAADRSASMAALLALLCTAHGLAELATTGHIAHRGVATAAVIDTLVTGHPLTHTNANANANDQAVS</sequence>
<evidence type="ECO:0000313" key="6">
    <source>
        <dbReference type="EMBL" id="RBQ21459.1"/>
    </source>
</evidence>
<dbReference type="InterPro" id="IPR001647">
    <property type="entry name" value="HTH_TetR"/>
</dbReference>
<dbReference type="Pfam" id="PF00440">
    <property type="entry name" value="TetR_N"/>
    <property type="match status" value="1"/>
</dbReference>
<dbReference type="Gene3D" id="1.10.357.10">
    <property type="entry name" value="Tetracycline Repressor, domain 2"/>
    <property type="match status" value="1"/>
</dbReference>
<comment type="caution">
    <text evidence="6">The sequence shown here is derived from an EMBL/GenBank/DDBJ whole genome shotgun (WGS) entry which is preliminary data.</text>
</comment>
<dbReference type="PRINTS" id="PR00455">
    <property type="entry name" value="HTHTETR"/>
</dbReference>
<gene>
    <name evidence="6" type="ORF">DP939_01730</name>
</gene>
<keyword evidence="2 4" id="KW-0238">DNA-binding</keyword>
<dbReference type="InterPro" id="IPR025996">
    <property type="entry name" value="MT1864/Rv1816-like_C"/>
</dbReference>
<reference evidence="6 7" key="1">
    <citation type="submission" date="2018-06" db="EMBL/GenBank/DDBJ databases">
        <title>Sphaerisporangium craniellae sp. nov., isolated from a marine sponge in the South China Sea.</title>
        <authorList>
            <person name="Li L."/>
        </authorList>
    </citation>
    <scope>NUCLEOTIDE SEQUENCE [LARGE SCALE GENOMIC DNA]</scope>
    <source>
        <strain evidence="6 7">LHW63015</strain>
    </source>
</reference>
<organism evidence="6 7">
    <name type="scientific">Spongiactinospora rosea</name>
    <dbReference type="NCBI Taxonomy" id="2248750"/>
    <lineage>
        <taxon>Bacteria</taxon>
        <taxon>Bacillati</taxon>
        <taxon>Actinomycetota</taxon>
        <taxon>Actinomycetes</taxon>
        <taxon>Streptosporangiales</taxon>
        <taxon>Streptosporangiaceae</taxon>
        <taxon>Spongiactinospora</taxon>
    </lineage>
</organism>
<name>A0A366M7D7_9ACTN</name>
<dbReference type="EMBL" id="QMEY01000001">
    <property type="protein sequence ID" value="RBQ21459.1"/>
    <property type="molecule type" value="Genomic_DNA"/>
</dbReference>
<evidence type="ECO:0000256" key="3">
    <source>
        <dbReference type="ARBA" id="ARBA00023163"/>
    </source>
</evidence>
<dbReference type="InterPro" id="IPR050109">
    <property type="entry name" value="HTH-type_TetR-like_transc_reg"/>
</dbReference>
<keyword evidence="1" id="KW-0805">Transcription regulation</keyword>
<evidence type="ECO:0000313" key="7">
    <source>
        <dbReference type="Proteomes" id="UP000253303"/>
    </source>
</evidence>
<evidence type="ECO:0000259" key="5">
    <source>
        <dbReference type="PROSITE" id="PS50977"/>
    </source>
</evidence>
<feature type="DNA-binding region" description="H-T-H motif" evidence="4">
    <location>
        <begin position="63"/>
        <end position="82"/>
    </location>
</feature>
<proteinExistence type="predicted"/>
<dbReference type="GO" id="GO:0000976">
    <property type="term" value="F:transcription cis-regulatory region binding"/>
    <property type="evidence" value="ECO:0007669"/>
    <property type="project" value="TreeGrafter"/>
</dbReference>
<evidence type="ECO:0000256" key="2">
    <source>
        <dbReference type="ARBA" id="ARBA00023125"/>
    </source>
</evidence>
<keyword evidence="3" id="KW-0804">Transcription</keyword>
<protein>
    <recommendedName>
        <fullName evidence="5">HTH tetR-type domain-containing protein</fullName>
    </recommendedName>
</protein>
<dbReference type="InterPro" id="IPR036271">
    <property type="entry name" value="Tet_transcr_reg_TetR-rel_C_sf"/>
</dbReference>
<dbReference type="SUPFAM" id="SSF48498">
    <property type="entry name" value="Tetracyclin repressor-like, C-terminal domain"/>
    <property type="match status" value="1"/>
</dbReference>
<dbReference type="SUPFAM" id="SSF46689">
    <property type="entry name" value="Homeodomain-like"/>
    <property type="match status" value="1"/>
</dbReference>
<evidence type="ECO:0000256" key="1">
    <source>
        <dbReference type="ARBA" id="ARBA00023015"/>
    </source>
</evidence>
<dbReference type="Pfam" id="PF13305">
    <property type="entry name" value="TetR_C_33"/>
    <property type="match status" value="1"/>
</dbReference>